<sequence length="98" mass="11367">MKLEYRFGKVFKYNPEKGFGFISMAGEDIFFHISDFATATEVEPKRNEKVKFVLEENGEKLKATRIERVDPNPAKTKQKKILEHNEAISTALLSNFKR</sequence>
<name>A0A1H3HWU3_9GAMM</name>
<dbReference type="InterPro" id="IPR002059">
    <property type="entry name" value="CSP_DNA-bd"/>
</dbReference>
<proteinExistence type="predicted"/>
<keyword evidence="3" id="KW-1185">Reference proteome</keyword>
<dbReference type="STRING" id="595670.SAMN05421643_10543"/>
<evidence type="ECO:0000259" key="1">
    <source>
        <dbReference type="PROSITE" id="PS51857"/>
    </source>
</evidence>
<feature type="domain" description="CSD" evidence="1">
    <location>
        <begin position="5"/>
        <end position="68"/>
    </location>
</feature>
<dbReference type="AlphaFoldDB" id="A0A1H3HWU3"/>
<evidence type="ECO:0000313" key="3">
    <source>
        <dbReference type="Proteomes" id="UP000199035"/>
    </source>
</evidence>
<dbReference type="Pfam" id="PF00313">
    <property type="entry name" value="CSD"/>
    <property type="match status" value="1"/>
</dbReference>
<dbReference type="RefSeq" id="WP_086185082.1">
    <property type="nucleotide sequence ID" value="NZ_FNPK01000005.1"/>
</dbReference>
<accession>A0A1H3HWU3</accession>
<gene>
    <name evidence="2" type="ORF">SAMN05421643_10543</name>
</gene>
<dbReference type="InterPro" id="IPR012340">
    <property type="entry name" value="NA-bd_OB-fold"/>
</dbReference>
<dbReference type="SMART" id="SM00357">
    <property type="entry name" value="CSP"/>
    <property type="match status" value="1"/>
</dbReference>
<evidence type="ECO:0000313" key="2">
    <source>
        <dbReference type="EMBL" id="SDY19224.1"/>
    </source>
</evidence>
<dbReference type="EMBL" id="FNPK01000005">
    <property type="protein sequence ID" value="SDY19224.1"/>
    <property type="molecule type" value="Genomic_DNA"/>
</dbReference>
<dbReference type="Gene3D" id="2.40.50.140">
    <property type="entry name" value="Nucleic acid-binding proteins"/>
    <property type="match status" value="1"/>
</dbReference>
<dbReference type="PROSITE" id="PS51857">
    <property type="entry name" value="CSD_2"/>
    <property type="match status" value="1"/>
</dbReference>
<organism evidence="2 3">
    <name type="scientific">Acinetobacter kyonggiensis</name>
    <dbReference type="NCBI Taxonomy" id="595670"/>
    <lineage>
        <taxon>Bacteria</taxon>
        <taxon>Pseudomonadati</taxon>
        <taxon>Pseudomonadota</taxon>
        <taxon>Gammaproteobacteria</taxon>
        <taxon>Moraxellales</taxon>
        <taxon>Moraxellaceae</taxon>
        <taxon>Acinetobacter</taxon>
    </lineage>
</organism>
<dbReference type="SUPFAM" id="SSF50249">
    <property type="entry name" value="Nucleic acid-binding proteins"/>
    <property type="match status" value="1"/>
</dbReference>
<protein>
    <submittedName>
        <fullName evidence="2">Cold shock protein, CspA family</fullName>
    </submittedName>
</protein>
<dbReference type="Proteomes" id="UP000199035">
    <property type="component" value="Unassembled WGS sequence"/>
</dbReference>
<dbReference type="GO" id="GO:0003676">
    <property type="term" value="F:nucleic acid binding"/>
    <property type="evidence" value="ECO:0007669"/>
    <property type="project" value="InterPro"/>
</dbReference>
<reference evidence="3" key="1">
    <citation type="submission" date="2016-10" db="EMBL/GenBank/DDBJ databases">
        <authorList>
            <person name="Varghese N."/>
            <person name="Submissions S."/>
        </authorList>
    </citation>
    <scope>NUCLEOTIDE SEQUENCE [LARGE SCALE GENOMIC DNA]</scope>
    <source>
        <strain evidence="3">ANC 5109</strain>
    </source>
</reference>
<dbReference type="GO" id="GO:0005829">
    <property type="term" value="C:cytosol"/>
    <property type="evidence" value="ECO:0007669"/>
    <property type="project" value="UniProtKB-ARBA"/>
</dbReference>
<dbReference type="CDD" id="cd04458">
    <property type="entry name" value="CSP_CDS"/>
    <property type="match status" value="1"/>
</dbReference>
<dbReference type="InterPro" id="IPR011129">
    <property type="entry name" value="CSD"/>
</dbReference>